<dbReference type="PANTHER" id="PTHR48106:SF13">
    <property type="entry name" value="QUINONE OXIDOREDUCTASE-RELATED"/>
    <property type="match status" value="1"/>
</dbReference>
<dbReference type="InterPro" id="IPR036291">
    <property type="entry name" value="NAD(P)-bd_dom_sf"/>
</dbReference>
<dbReference type="SUPFAM" id="SSF51735">
    <property type="entry name" value="NAD(P)-binding Rossmann-fold domains"/>
    <property type="match status" value="1"/>
</dbReference>
<dbReference type="Proteomes" id="UP000292781">
    <property type="component" value="Unassembled WGS sequence"/>
</dbReference>
<evidence type="ECO:0000256" key="1">
    <source>
        <dbReference type="ARBA" id="ARBA00022857"/>
    </source>
</evidence>
<dbReference type="PANTHER" id="PTHR48106">
    <property type="entry name" value="QUINONE OXIDOREDUCTASE PIG3-RELATED"/>
    <property type="match status" value="1"/>
</dbReference>
<dbReference type="SUPFAM" id="SSF50129">
    <property type="entry name" value="GroES-like"/>
    <property type="match status" value="1"/>
</dbReference>
<dbReference type="GO" id="GO:0070402">
    <property type="term" value="F:NADPH binding"/>
    <property type="evidence" value="ECO:0007669"/>
    <property type="project" value="TreeGrafter"/>
</dbReference>
<name>A0A4Q9VQX4_9HYPH</name>
<dbReference type="GO" id="GO:0005829">
    <property type="term" value="C:cytosol"/>
    <property type="evidence" value="ECO:0007669"/>
    <property type="project" value="TreeGrafter"/>
</dbReference>
<evidence type="ECO:0000256" key="2">
    <source>
        <dbReference type="ARBA" id="ARBA00023002"/>
    </source>
</evidence>
<organism evidence="4 5">
    <name type="scientific">Siculibacillus lacustris</name>
    <dbReference type="NCBI Taxonomy" id="1549641"/>
    <lineage>
        <taxon>Bacteria</taxon>
        <taxon>Pseudomonadati</taxon>
        <taxon>Pseudomonadota</taxon>
        <taxon>Alphaproteobacteria</taxon>
        <taxon>Hyphomicrobiales</taxon>
        <taxon>Ancalomicrobiaceae</taxon>
        <taxon>Siculibacillus</taxon>
    </lineage>
</organism>
<dbReference type="EMBL" id="SJFN01000013">
    <property type="protein sequence ID" value="TBW37971.1"/>
    <property type="molecule type" value="Genomic_DNA"/>
</dbReference>
<feature type="domain" description="Enoyl reductase (ER)" evidence="3">
    <location>
        <begin position="11"/>
        <end position="323"/>
    </location>
</feature>
<keyword evidence="1" id="KW-0521">NADP</keyword>
<dbReference type="Gene3D" id="3.40.50.720">
    <property type="entry name" value="NAD(P)-binding Rossmann-like Domain"/>
    <property type="match status" value="1"/>
</dbReference>
<dbReference type="OrthoDB" id="9805883at2"/>
<dbReference type="Pfam" id="PF08240">
    <property type="entry name" value="ADH_N"/>
    <property type="match status" value="1"/>
</dbReference>
<dbReference type="FunFam" id="3.40.50.720:FF:000053">
    <property type="entry name" value="Quinone oxidoreductase 1"/>
    <property type="match status" value="1"/>
</dbReference>
<accession>A0A4Q9VQX4</accession>
<reference evidence="4 5" key="1">
    <citation type="submission" date="2019-02" db="EMBL/GenBank/DDBJ databases">
        <title>Siculibacillus lacustris gen. nov., sp. nov., a new rosette-forming bacterium isolated from a freshwater crater lake (Lake St. Ana, Romania).</title>
        <authorList>
            <person name="Felfoldi T."/>
            <person name="Marton Z."/>
            <person name="Szabo A."/>
            <person name="Mentes A."/>
            <person name="Boka K."/>
            <person name="Marialigeti K."/>
            <person name="Mathe I."/>
            <person name="Koncz M."/>
            <person name="Schumann P."/>
            <person name="Toth E."/>
        </authorList>
    </citation>
    <scope>NUCLEOTIDE SEQUENCE [LARGE SCALE GENOMIC DNA]</scope>
    <source>
        <strain evidence="4 5">SA-279</strain>
    </source>
</reference>
<protein>
    <submittedName>
        <fullName evidence="4">Quinone oxidoreductase</fullName>
    </submittedName>
</protein>
<sequence>MIHAVRVHETGGPERLIYEEVAIGAPGPGEARVRHRAIGVNFIDVYFRTGLYPSPTGLPFVPGNEGAGEVVAVGDGVTSVAPGDRVAYVGPIGSYADERLVPADRLVKIPDGISDEIAAAAMLKGMTVQYLLNRTYKVGPGTTVLFHAAAGGVGQIAGQWAKHLGATVIGTAGGPEKVALALTRGYDHVIDYRAVDFVPAVKELTGGRGVDVVYDSIGRDTFPKSLDCLRPLGTWVSFGNASGPVPAFELTELAKRGSLFATRASLFTHIAARADLEAIAADLFSVIAGGAVEIPLMKAWKLSEAADAHRTLEARLTTGSMILLP</sequence>
<dbReference type="InterPro" id="IPR011032">
    <property type="entry name" value="GroES-like_sf"/>
</dbReference>
<comment type="caution">
    <text evidence="4">The sequence shown here is derived from an EMBL/GenBank/DDBJ whole genome shotgun (WGS) entry which is preliminary data.</text>
</comment>
<dbReference type="Gene3D" id="3.90.180.10">
    <property type="entry name" value="Medium-chain alcohol dehydrogenases, catalytic domain"/>
    <property type="match status" value="1"/>
</dbReference>
<proteinExistence type="predicted"/>
<dbReference type="InterPro" id="IPR013149">
    <property type="entry name" value="ADH-like_C"/>
</dbReference>
<dbReference type="InterPro" id="IPR047618">
    <property type="entry name" value="QOR-like"/>
</dbReference>
<gene>
    <name evidence="4" type="ORF">EYW49_10170</name>
</gene>
<dbReference type="InterPro" id="IPR020843">
    <property type="entry name" value="ER"/>
</dbReference>
<dbReference type="Pfam" id="PF00107">
    <property type="entry name" value="ADH_zinc_N"/>
    <property type="match status" value="1"/>
</dbReference>
<keyword evidence="2" id="KW-0560">Oxidoreductase</keyword>
<dbReference type="RefSeq" id="WP_131309188.1">
    <property type="nucleotide sequence ID" value="NZ_SJFN01000013.1"/>
</dbReference>
<evidence type="ECO:0000313" key="5">
    <source>
        <dbReference type="Proteomes" id="UP000292781"/>
    </source>
</evidence>
<dbReference type="CDD" id="cd05286">
    <property type="entry name" value="QOR2"/>
    <property type="match status" value="1"/>
</dbReference>
<dbReference type="GO" id="GO:0003960">
    <property type="term" value="F:quinone reductase (NADPH) activity"/>
    <property type="evidence" value="ECO:0007669"/>
    <property type="project" value="InterPro"/>
</dbReference>
<evidence type="ECO:0000313" key="4">
    <source>
        <dbReference type="EMBL" id="TBW37971.1"/>
    </source>
</evidence>
<dbReference type="AlphaFoldDB" id="A0A4Q9VQX4"/>
<dbReference type="GO" id="GO:0035925">
    <property type="term" value="F:mRNA 3'-UTR AU-rich region binding"/>
    <property type="evidence" value="ECO:0007669"/>
    <property type="project" value="TreeGrafter"/>
</dbReference>
<dbReference type="InterPro" id="IPR013154">
    <property type="entry name" value="ADH-like_N"/>
</dbReference>
<keyword evidence="5" id="KW-1185">Reference proteome</keyword>
<evidence type="ECO:0000259" key="3">
    <source>
        <dbReference type="SMART" id="SM00829"/>
    </source>
</evidence>
<dbReference type="SMART" id="SM00829">
    <property type="entry name" value="PKS_ER"/>
    <property type="match status" value="1"/>
</dbReference>